<evidence type="ECO:0000313" key="3">
    <source>
        <dbReference type="Proteomes" id="UP001189429"/>
    </source>
</evidence>
<sequence>MPNVCIFDCRTPYDVARHYVDLQNERNSQGTKRSHIEMCNDSQMIAKNWENNCKEEREERRRKKKEQQDRENRQDNDESKPLTDEKKQSVEVRYRRYAVETHPEEFPKYEPFCDAKESYNKMVTMGVWQDYKNYCRKFCKFSDANLDSRKVLFLNNEVCKLLINHVSLWPACLPLLELIIPTTDGKPWVLKETAQSKSLSCLLLPLKESKTFQLSIAPAKQLNSGALAAPQKEEGTKRRARPKASAKAKAIEKLSATVTEGSGSRTATLLDDMLTSLKLSIQGVKHPDDACVDQASEWCLAFALSDQKGIVLEVGKAPNVKEKKFATWAALRKVSKKKKIVDHHSSYERDDEADGQKEEDPDLRGDGAADEANSTDEEDHEKRDGPGELEVAMNVVGVLTTFPKVASRTATFLQQNPLKDAMTLAMKSHDALNRVRVFLWREVPDKLSVRSESAAATAMSDVIVPMLQAKIFEEVPPEMIQLAYVVYSETAADLWADRECVEMHLQLRALYVKHCLAEVVECLLAWDFEITGDGDTTDTTSYKDSLVTLCRSGQKFLTTSLEDIAVLDANKFTAAEWTKFWVRVFEKATQLSSGRQVERRQDKEWDDLQKQWTAQISKTKVEELRELLASQRGLSAAELKKMLKDHVVKELVADKLAAEKKEEDILAQEWAKLKDGALQSLTTMSEDVPRDHAEREGDEGDGPGDMVKFDTQMNSQVEALWTAGVQASIAQSWMLSCITSPEYGDKGLRCIAYKMPIKTEAQGKPIK</sequence>
<accession>A0ABN9SNQ8</accession>
<feature type="region of interest" description="Disordered" evidence="1">
    <location>
        <begin position="57"/>
        <end position="86"/>
    </location>
</feature>
<name>A0ABN9SNQ8_9DINO</name>
<dbReference type="EMBL" id="CAUYUJ010012224">
    <property type="protein sequence ID" value="CAK0833480.1"/>
    <property type="molecule type" value="Genomic_DNA"/>
</dbReference>
<evidence type="ECO:0000313" key="2">
    <source>
        <dbReference type="EMBL" id="CAK0833480.1"/>
    </source>
</evidence>
<gene>
    <name evidence="2" type="ORF">PCOR1329_LOCUS31177</name>
</gene>
<organism evidence="2 3">
    <name type="scientific">Prorocentrum cordatum</name>
    <dbReference type="NCBI Taxonomy" id="2364126"/>
    <lineage>
        <taxon>Eukaryota</taxon>
        <taxon>Sar</taxon>
        <taxon>Alveolata</taxon>
        <taxon>Dinophyceae</taxon>
        <taxon>Prorocentrales</taxon>
        <taxon>Prorocentraceae</taxon>
        <taxon>Prorocentrum</taxon>
    </lineage>
</organism>
<keyword evidence="3" id="KW-1185">Reference proteome</keyword>
<evidence type="ECO:0000256" key="1">
    <source>
        <dbReference type="SAM" id="MobiDB-lite"/>
    </source>
</evidence>
<feature type="region of interest" description="Disordered" evidence="1">
    <location>
        <begin position="341"/>
        <end position="388"/>
    </location>
</feature>
<feature type="compositionally biased region" description="Basic and acidic residues" evidence="1">
    <location>
        <begin position="66"/>
        <end position="86"/>
    </location>
</feature>
<feature type="compositionally biased region" description="Basic and acidic residues" evidence="1">
    <location>
        <begin position="342"/>
        <end position="367"/>
    </location>
</feature>
<feature type="region of interest" description="Disordered" evidence="1">
    <location>
        <begin position="682"/>
        <end position="709"/>
    </location>
</feature>
<proteinExistence type="predicted"/>
<dbReference type="Proteomes" id="UP001189429">
    <property type="component" value="Unassembled WGS sequence"/>
</dbReference>
<protein>
    <submittedName>
        <fullName evidence="2">Uncharacterized protein</fullName>
    </submittedName>
</protein>
<comment type="caution">
    <text evidence="2">The sequence shown here is derived from an EMBL/GenBank/DDBJ whole genome shotgun (WGS) entry which is preliminary data.</text>
</comment>
<feature type="non-terminal residue" evidence="2">
    <location>
        <position position="767"/>
    </location>
</feature>
<reference evidence="2" key="1">
    <citation type="submission" date="2023-10" db="EMBL/GenBank/DDBJ databases">
        <authorList>
            <person name="Chen Y."/>
            <person name="Shah S."/>
            <person name="Dougan E. K."/>
            <person name="Thang M."/>
            <person name="Chan C."/>
        </authorList>
    </citation>
    <scope>NUCLEOTIDE SEQUENCE [LARGE SCALE GENOMIC DNA]</scope>
</reference>